<keyword evidence="8" id="KW-1185">Reference proteome</keyword>
<gene>
    <name evidence="6" type="primary">glsA</name>
    <name evidence="7" type="ORF">FGK64_08085</name>
</gene>
<feature type="binding site" evidence="6">
    <location>
        <position position="259"/>
    </location>
    <ligand>
        <name>substrate</name>
    </ligand>
</feature>
<dbReference type="NCBIfam" id="NF002133">
    <property type="entry name" value="PRK00971.1-2"/>
    <property type="match status" value="1"/>
</dbReference>
<dbReference type="Pfam" id="PF04960">
    <property type="entry name" value="Glutaminase"/>
    <property type="match status" value="1"/>
</dbReference>
<dbReference type="NCBIfam" id="TIGR03814">
    <property type="entry name" value="Gln_ase"/>
    <property type="match status" value="1"/>
</dbReference>
<evidence type="ECO:0000256" key="1">
    <source>
        <dbReference type="ARBA" id="ARBA00011076"/>
    </source>
</evidence>
<proteinExistence type="inferred from homology"/>
<evidence type="ECO:0000256" key="5">
    <source>
        <dbReference type="ARBA" id="ARBA00049534"/>
    </source>
</evidence>
<comment type="similarity">
    <text evidence="1 6">Belongs to the glutaminase family.</text>
</comment>
<name>A0ABY2XA33_9RHOB</name>
<dbReference type="HAMAP" id="MF_00313">
    <property type="entry name" value="Glutaminase"/>
    <property type="match status" value="1"/>
</dbReference>
<dbReference type="SUPFAM" id="SSF56601">
    <property type="entry name" value="beta-lactamase/transpeptidase-like"/>
    <property type="match status" value="1"/>
</dbReference>
<organism evidence="7 8">
    <name type="scientific">Arenibacterium halophilum</name>
    <dbReference type="NCBI Taxonomy" id="2583821"/>
    <lineage>
        <taxon>Bacteria</taxon>
        <taxon>Pseudomonadati</taxon>
        <taxon>Pseudomonadota</taxon>
        <taxon>Alphaproteobacteria</taxon>
        <taxon>Rhodobacterales</taxon>
        <taxon>Paracoccaceae</taxon>
        <taxon>Arenibacterium</taxon>
    </lineage>
</organism>
<dbReference type="Gene3D" id="3.40.710.10">
    <property type="entry name" value="DD-peptidase/beta-lactamase superfamily"/>
    <property type="match status" value="1"/>
</dbReference>
<sequence length="305" mass="32419">MDTARLQQALDTITTRMQASDDWGQVASYIPELARIPPRQFGIAVATAGGEMLTAGAADTPFSAQSVTKVFALAIALGRAGDQLWARVGREPSGSAFNSIVQLEYEQGIPRNPFINAGAIVVTDEILSGRPPKEALAEILGFVRAAAGDDSIYINDKVALSENAHGHRNYALANFLRACGNLRHAPELTLGTYFHQCAIELSARQLARAGRFLIGAPGMPNLVARPRIRRLNALMLTCGHYDGSGEFAFRTGLPAKSGVGGGILAIVPGRASVAVWSPGLNAYGNSKLGTEAMELLARAMDWSVF</sequence>
<dbReference type="PANTHER" id="PTHR12544">
    <property type="entry name" value="GLUTAMINASE"/>
    <property type="match status" value="1"/>
</dbReference>
<keyword evidence="6" id="KW-0007">Acetylation</keyword>
<feature type="binding site" evidence="6">
    <location>
        <position position="116"/>
    </location>
    <ligand>
        <name>substrate</name>
    </ligand>
</feature>
<evidence type="ECO:0000313" key="7">
    <source>
        <dbReference type="EMBL" id="TMV12754.1"/>
    </source>
</evidence>
<evidence type="ECO:0000256" key="2">
    <source>
        <dbReference type="ARBA" id="ARBA00011881"/>
    </source>
</evidence>
<dbReference type="EMBL" id="VCPC01000002">
    <property type="protein sequence ID" value="TMV12754.1"/>
    <property type="molecule type" value="Genomic_DNA"/>
</dbReference>
<dbReference type="GO" id="GO:0004359">
    <property type="term" value="F:glutaminase activity"/>
    <property type="evidence" value="ECO:0007669"/>
    <property type="project" value="UniProtKB-EC"/>
</dbReference>
<comment type="caution">
    <text evidence="7">The sequence shown here is derived from an EMBL/GenBank/DDBJ whole genome shotgun (WGS) entry which is preliminary data.</text>
</comment>
<dbReference type="EC" id="3.5.1.2" evidence="3 6"/>
<feature type="binding site" evidence="6">
    <location>
        <position position="162"/>
    </location>
    <ligand>
        <name>substrate</name>
    </ligand>
</feature>
<evidence type="ECO:0000313" key="8">
    <source>
        <dbReference type="Proteomes" id="UP001191082"/>
    </source>
</evidence>
<dbReference type="Proteomes" id="UP001191082">
    <property type="component" value="Unassembled WGS sequence"/>
</dbReference>
<evidence type="ECO:0000256" key="4">
    <source>
        <dbReference type="ARBA" id="ARBA00022801"/>
    </source>
</evidence>
<feature type="binding site" evidence="6">
    <location>
        <position position="193"/>
    </location>
    <ligand>
        <name>substrate</name>
    </ligand>
</feature>
<reference evidence="7 8" key="1">
    <citation type="submission" date="2019-05" db="EMBL/GenBank/DDBJ databases">
        <title>Marivita sp. nov. isolated from sea sediment.</title>
        <authorList>
            <person name="Kim W."/>
        </authorList>
    </citation>
    <scope>NUCLEOTIDE SEQUENCE [LARGE SCALE GENOMIC DNA]</scope>
    <source>
        <strain evidence="7 8">CAU 1492</strain>
    </source>
</reference>
<feature type="binding site" evidence="6">
    <location>
        <position position="241"/>
    </location>
    <ligand>
        <name>substrate</name>
    </ligand>
</feature>
<protein>
    <recommendedName>
        <fullName evidence="3 6">Glutaminase</fullName>
        <ecNumber evidence="3 6">3.5.1.2</ecNumber>
    </recommendedName>
</protein>
<comment type="catalytic activity">
    <reaction evidence="5 6">
        <text>L-glutamine + H2O = L-glutamate + NH4(+)</text>
        <dbReference type="Rhea" id="RHEA:15889"/>
        <dbReference type="ChEBI" id="CHEBI:15377"/>
        <dbReference type="ChEBI" id="CHEBI:28938"/>
        <dbReference type="ChEBI" id="CHEBI:29985"/>
        <dbReference type="ChEBI" id="CHEBI:58359"/>
        <dbReference type="EC" id="3.5.1.2"/>
    </reaction>
</comment>
<keyword evidence="4 6" id="KW-0378">Hydrolase</keyword>
<evidence type="ECO:0000256" key="3">
    <source>
        <dbReference type="ARBA" id="ARBA00012918"/>
    </source>
</evidence>
<feature type="binding site" evidence="6">
    <location>
        <position position="66"/>
    </location>
    <ligand>
        <name>substrate</name>
    </ligand>
</feature>
<dbReference type="PANTHER" id="PTHR12544:SF29">
    <property type="entry name" value="GLUTAMINASE"/>
    <property type="match status" value="1"/>
</dbReference>
<accession>A0ABY2XA33</accession>
<dbReference type="InterPro" id="IPR015868">
    <property type="entry name" value="Glutaminase"/>
</dbReference>
<comment type="subunit">
    <text evidence="2 6">Homotetramer.</text>
</comment>
<dbReference type="RefSeq" id="WP_138863309.1">
    <property type="nucleotide sequence ID" value="NZ_VCPC01000002.1"/>
</dbReference>
<dbReference type="InterPro" id="IPR012338">
    <property type="entry name" value="Beta-lactam/transpept-like"/>
</dbReference>
<feature type="binding site" evidence="6">
    <location>
        <position position="169"/>
    </location>
    <ligand>
        <name>substrate</name>
    </ligand>
</feature>
<evidence type="ECO:0000256" key="6">
    <source>
        <dbReference type="HAMAP-Rule" id="MF_00313"/>
    </source>
</evidence>